<gene>
    <name evidence="16" type="ORF">PIG85_05240</name>
</gene>
<evidence type="ECO:0000259" key="15">
    <source>
        <dbReference type="Pfam" id="PF01180"/>
    </source>
</evidence>
<dbReference type="PROSITE" id="PS00912">
    <property type="entry name" value="DHODEHASE_2"/>
    <property type="match status" value="1"/>
</dbReference>
<keyword evidence="12" id="KW-0472">Membrane</keyword>
<dbReference type="Pfam" id="PF01180">
    <property type="entry name" value="DHO_dh"/>
    <property type="match status" value="1"/>
</dbReference>
<evidence type="ECO:0000256" key="3">
    <source>
        <dbReference type="ARBA" id="ARBA00004370"/>
    </source>
</evidence>
<comment type="subcellular location">
    <subcellularLocation>
        <location evidence="3">Membrane</location>
    </subcellularLocation>
</comment>
<dbReference type="RefSeq" id="WP_004805355.1">
    <property type="nucleotide sequence ID" value="NZ_CP116394.1"/>
</dbReference>
<dbReference type="EC" id="1.3.5.2" evidence="6 14"/>
<evidence type="ECO:0000256" key="8">
    <source>
        <dbReference type="ARBA" id="ARBA00022630"/>
    </source>
</evidence>
<dbReference type="PANTHER" id="PTHR48109:SF4">
    <property type="entry name" value="DIHYDROOROTATE DEHYDROGENASE (QUINONE), MITOCHONDRIAL"/>
    <property type="match status" value="1"/>
</dbReference>
<dbReference type="EMBL" id="CP116394">
    <property type="protein sequence ID" value="WCE47053.1"/>
    <property type="molecule type" value="Genomic_DNA"/>
</dbReference>
<evidence type="ECO:0000256" key="14">
    <source>
        <dbReference type="NCBIfam" id="TIGR01036"/>
    </source>
</evidence>
<comment type="similarity">
    <text evidence="5">Belongs to the dihydroorotate dehydrogenase family. Type 2 subfamily.</text>
</comment>
<evidence type="ECO:0000256" key="1">
    <source>
        <dbReference type="ARBA" id="ARBA00001917"/>
    </source>
</evidence>
<dbReference type="Gene3D" id="3.20.20.70">
    <property type="entry name" value="Aldolase class I"/>
    <property type="match status" value="1"/>
</dbReference>
<evidence type="ECO:0000256" key="11">
    <source>
        <dbReference type="ARBA" id="ARBA00023002"/>
    </source>
</evidence>
<evidence type="ECO:0000313" key="17">
    <source>
        <dbReference type="Proteomes" id="UP001211044"/>
    </source>
</evidence>
<comment type="pathway">
    <text evidence="4">Pyrimidine metabolism; UMP biosynthesis via de novo pathway; orotate from (S)-dihydroorotate (quinone route): step 1/1.</text>
</comment>
<keyword evidence="8" id="KW-0285">Flavoprotein</keyword>
<dbReference type="AlphaFoldDB" id="A0AB38XRX1"/>
<dbReference type="InterPro" id="IPR005719">
    <property type="entry name" value="Dihydroorotate_DH_2"/>
</dbReference>
<dbReference type="Proteomes" id="UP001211044">
    <property type="component" value="Chromosome"/>
</dbReference>
<dbReference type="InterPro" id="IPR013785">
    <property type="entry name" value="Aldolase_TIM"/>
</dbReference>
<dbReference type="PANTHER" id="PTHR48109">
    <property type="entry name" value="DIHYDROOROTATE DEHYDROGENASE (QUINONE), MITOCHONDRIAL-RELATED"/>
    <property type="match status" value="1"/>
</dbReference>
<dbReference type="InterPro" id="IPR050074">
    <property type="entry name" value="DHO_dehydrogenase"/>
</dbReference>
<evidence type="ECO:0000256" key="5">
    <source>
        <dbReference type="ARBA" id="ARBA00005359"/>
    </source>
</evidence>
<sequence>MLYELLYDTVLKRTNPEKIHDLTITALKYAGTFGPTRALLSVFGRGRKAASKSFLPRPIPGVLGLAAGMDKDAEAVLGMCAVGFGFVEIGTITPKPQPGNDAPRLWRVLESRAIRNRMGFNNQGAVAAAKRLAKLRSTPEGRACVVGANIGKNKWTPLEQAPEDYRYCASKLAPYADFLVVNVSSPNTPGLRSLQAVESLGPILAATREGAKQTDPRDIPIFVKIAPDLVDEDVDAVAQLVREQSLAGVVATNTTINHDLGEGGLSGPLVRQRALEVVARLREGLGTEFTIIGCGGISSVADAEQMLAAGADFLEGFTALIYGGPAWPGRINRALGQ</sequence>
<keyword evidence="9" id="KW-0288">FMN</keyword>
<reference evidence="16" key="1">
    <citation type="submission" date="2023-01" db="EMBL/GenBank/DDBJ databases">
        <title>Comparative Genomic Analysis of the Clinically-Derived Winkia Strain NY0527 Provides Evidence into the Taxonomic Reassignment of Winkia neuii and Characterizes Their Virulence Traits.</title>
        <authorList>
            <person name="Cai X."/>
            <person name="Peng Y."/>
            <person name="Li M."/>
            <person name="Qiu Y."/>
            <person name="Wang Y."/>
            <person name="Xu L."/>
            <person name="Hou Q."/>
        </authorList>
    </citation>
    <scope>NUCLEOTIDE SEQUENCE</scope>
    <source>
        <strain evidence="16">NY0527</strain>
    </source>
</reference>
<dbReference type="GO" id="GO:0006207">
    <property type="term" value="P:'de novo' pyrimidine nucleobase biosynthetic process"/>
    <property type="evidence" value="ECO:0007669"/>
    <property type="project" value="UniProtKB-UniRule"/>
</dbReference>
<evidence type="ECO:0000256" key="2">
    <source>
        <dbReference type="ARBA" id="ARBA00003125"/>
    </source>
</evidence>
<keyword evidence="10" id="KW-0665">Pyrimidine biosynthesis</keyword>
<dbReference type="GO" id="GO:0005737">
    <property type="term" value="C:cytoplasm"/>
    <property type="evidence" value="ECO:0007669"/>
    <property type="project" value="InterPro"/>
</dbReference>
<evidence type="ECO:0000256" key="10">
    <source>
        <dbReference type="ARBA" id="ARBA00022975"/>
    </source>
</evidence>
<evidence type="ECO:0000256" key="12">
    <source>
        <dbReference type="ARBA" id="ARBA00023136"/>
    </source>
</evidence>
<organism evidence="16 17">
    <name type="scientific">Winkia neuii subsp. anitrata</name>
    <dbReference type="NCBI Taxonomy" id="29318"/>
    <lineage>
        <taxon>Bacteria</taxon>
        <taxon>Bacillati</taxon>
        <taxon>Actinomycetota</taxon>
        <taxon>Actinomycetes</taxon>
        <taxon>Actinomycetales</taxon>
        <taxon>Actinomycetaceae</taxon>
        <taxon>Winkia</taxon>
    </lineage>
</organism>
<feature type="domain" description="Dihydroorotate dehydrogenase catalytic" evidence="15">
    <location>
        <begin position="60"/>
        <end position="335"/>
    </location>
</feature>
<dbReference type="InterPro" id="IPR001295">
    <property type="entry name" value="Dihydroorotate_DH_CS"/>
</dbReference>
<evidence type="ECO:0000256" key="6">
    <source>
        <dbReference type="ARBA" id="ARBA00012791"/>
    </source>
</evidence>
<evidence type="ECO:0000256" key="7">
    <source>
        <dbReference type="ARBA" id="ARBA00018366"/>
    </source>
</evidence>
<keyword evidence="11 16" id="KW-0560">Oxidoreductase</keyword>
<evidence type="ECO:0000256" key="13">
    <source>
        <dbReference type="ARBA" id="ARBA00048639"/>
    </source>
</evidence>
<dbReference type="GO" id="GO:0106430">
    <property type="term" value="F:dihydroorotate dehydrogenase (quinone) activity"/>
    <property type="evidence" value="ECO:0007669"/>
    <property type="project" value="UniProtKB-EC"/>
</dbReference>
<dbReference type="KEGG" id="wne:PIG85_05240"/>
<dbReference type="CDD" id="cd04738">
    <property type="entry name" value="DHOD_2_like"/>
    <property type="match status" value="1"/>
</dbReference>
<protein>
    <recommendedName>
        <fullName evidence="7 14">Dihydroorotate dehydrogenase (quinone)</fullName>
        <ecNumber evidence="6 14">1.3.5.2</ecNumber>
    </recommendedName>
</protein>
<dbReference type="NCBIfam" id="NF003652">
    <property type="entry name" value="PRK05286.2-5"/>
    <property type="match status" value="1"/>
</dbReference>
<comment type="catalytic activity">
    <reaction evidence="13">
        <text>(S)-dihydroorotate + a quinone = orotate + a quinol</text>
        <dbReference type="Rhea" id="RHEA:30187"/>
        <dbReference type="ChEBI" id="CHEBI:24646"/>
        <dbReference type="ChEBI" id="CHEBI:30839"/>
        <dbReference type="ChEBI" id="CHEBI:30864"/>
        <dbReference type="ChEBI" id="CHEBI:132124"/>
        <dbReference type="EC" id="1.3.5.2"/>
    </reaction>
</comment>
<proteinExistence type="inferred from homology"/>
<dbReference type="SUPFAM" id="SSF51395">
    <property type="entry name" value="FMN-linked oxidoreductases"/>
    <property type="match status" value="1"/>
</dbReference>
<dbReference type="GO" id="GO:0005886">
    <property type="term" value="C:plasma membrane"/>
    <property type="evidence" value="ECO:0007669"/>
    <property type="project" value="TreeGrafter"/>
</dbReference>
<dbReference type="NCBIfam" id="TIGR01036">
    <property type="entry name" value="pyrD_sub2"/>
    <property type="match status" value="1"/>
</dbReference>
<evidence type="ECO:0000256" key="9">
    <source>
        <dbReference type="ARBA" id="ARBA00022643"/>
    </source>
</evidence>
<evidence type="ECO:0000256" key="4">
    <source>
        <dbReference type="ARBA" id="ARBA00005161"/>
    </source>
</evidence>
<evidence type="ECO:0000313" key="16">
    <source>
        <dbReference type="EMBL" id="WCE47053.1"/>
    </source>
</evidence>
<dbReference type="InterPro" id="IPR005720">
    <property type="entry name" value="Dihydroorotate_DH_cat"/>
</dbReference>
<dbReference type="GO" id="GO:0006222">
    <property type="term" value="P:UMP biosynthetic process"/>
    <property type="evidence" value="ECO:0007669"/>
    <property type="project" value="InterPro"/>
</dbReference>
<dbReference type="InterPro" id="IPR012135">
    <property type="entry name" value="Dihydroorotate_DH_1_2"/>
</dbReference>
<dbReference type="PROSITE" id="PS00911">
    <property type="entry name" value="DHODEHASE_1"/>
    <property type="match status" value="1"/>
</dbReference>
<accession>A0AB38XRX1</accession>
<comment type="cofactor">
    <cofactor evidence="1">
        <name>FMN</name>
        <dbReference type="ChEBI" id="CHEBI:58210"/>
    </cofactor>
</comment>
<comment type="function">
    <text evidence="2">Catalyzes the conversion of dihydroorotate to orotate with quinone as electron acceptor.</text>
</comment>
<name>A0AB38XRX1_9ACTO</name>
<dbReference type="PIRSF" id="PIRSF000164">
    <property type="entry name" value="DHO_oxidase"/>
    <property type="match status" value="1"/>
</dbReference>